<dbReference type="KEGG" id="mcad:Pan265_09710"/>
<evidence type="ECO:0000313" key="3">
    <source>
        <dbReference type="EMBL" id="QDU71122.1"/>
    </source>
</evidence>
<dbReference type="InterPro" id="IPR050248">
    <property type="entry name" value="Polysacc_deacetylase_ArnD"/>
</dbReference>
<keyword evidence="1" id="KW-0732">Signal</keyword>
<dbReference type="EC" id="3.5.1.-" evidence="3"/>
<dbReference type="PROSITE" id="PS51257">
    <property type="entry name" value="PROKAR_LIPOPROTEIN"/>
    <property type="match status" value="1"/>
</dbReference>
<dbReference type="PROSITE" id="PS51677">
    <property type="entry name" value="NODB"/>
    <property type="match status" value="1"/>
</dbReference>
<feature type="signal peptide" evidence="1">
    <location>
        <begin position="1"/>
        <end position="21"/>
    </location>
</feature>
<evidence type="ECO:0000256" key="1">
    <source>
        <dbReference type="SAM" id="SignalP"/>
    </source>
</evidence>
<dbReference type="RefSeq" id="WP_236254694.1">
    <property type="nucleotide sequence ID" value="NZ_CP036280.1"/>
</dbReference>
<dbReference type="SUPFAM" id="SSF88713">
    <property type="entry name" value="Glycoside hydrolase/deacetylase"/>
    <property type="match status" value="1"/>
</dbReference>
<name>A0A518BVW2_9BACT</name>
<dbReference type="EMBL" id="CP036280">
    <property type="protein sequence ID" value="QDU71122.1"/>
    <property type="molecule type" value="Genomic_DNA"/>
</dbReference>
<dbReference type="GO" id="GO:0005975">
    <property type="term" value="P:carbohydrate metabolic process"/>
    <property type="evidence" value="ECO:0007669"/>
    <property type="project" value="InterPro"/>
</dbReference>
<dbReference type="InterPro" id="IPR002509">
    <property type="entry name" value="NODB_dom"/>
</dbReference>
<accession>A0A518BVW2</accession>
<dbReference type="PANTHER" id="PTHR10587">
    <property type="entry name" value="GLYCOSYL TRANSFERASE-RELATED"/>
    <property type="match status" value="1"/>
</dbReference>
<sequence precursor="true">MTHASPRLILLLILFFTGCSATTTTHMTTTPPDLDTRYQRISNNIGDTRYGPGGQVILRVAYEALLQKHAAGEGNLVGLEDLWAHALQEGFILFNDPDKRWGRTTAEETADMIGQTTIGPWQITVRNIRETYGPPYGIQPDWTPAQVNDFCRDHPDVQAMMIIDYIQRSYEQLGQRSPYAIQRYFWLEPYVTGEIGQSHDWTRSVLAKPPPGGTWQDLTPEMKADTGFYAKQILMGTPYTDTGLLYWLYTTGDTEGAKQALRTWRDQKRLRVIDQDDTLDTRTLEGTHYTLTEHPGNFTIQPRDVRYYADEPETQTAIRQLIAEVALETPPDASRFEIVQGGIVRGDPTQPALALIFTAGEHGDGSQHILDTLKNRNVPAGFFVTGDYTAITEHHPFLRRMVDEGHYLGPHSHAHLLYAPWDDRSTSLVTREQFTHDLNRNIEDLQAFGGAAGQPIFFIPPYEWYNQQHADWADDMGLRLFNFTIGTGSHRDWMPESHPRFRSSDQMLDDILTHEAESPTGLNGHLLLLHLGGQREDKMYRHLGTLIDELRRRGYTFRRVDQLLGPASR</sequence>
<dbReference type="InterPro" id="IPR011330">
    <property type="entry name" value="Glyco_hydro/deAcase_b/a-brl"/>
</dbReference>
<gene>
    <name evidence="3" type="primary">pdaA</name>
    <name evidence="3" type="ORF">Pan265_09710</name>
</gene>
<keyword evidence="3" id="KW-0378">Hydrolase</keyword>
<organism evidence="3 4">
    <name type="scientific">Mucisphaera calidilacus</name>
    <dbReference type="NCBI Taxonomy" id="2527982"/>
    <lineage>
        <taxon>Bacteria</taxon>
        <taxon>Pseudomonadati</taxon>
        <taxon>Planctomycetota</taxon>
        <taxon>Phycisphaerae</taxon>
        <taxon>Phycisphaerales</taxon>
        <taxon>Phycisphaeraceae</taxon>
        <taxon>Mucisphaera</taxon>
    </lineage>
</organism>
<dbReference type="AlphaFoldDB" id="A0A518BVW2"/>
<evidence type="ECO:0000259" key="2">
    <source>
        <dbReference type="PROSITE" id="PS51677"/>
    </source>
</evidence>
<reference evidence="3 4" key="1">
    <citation type="submission" date="2019-02" db="EMBL/GenBank/DDBJ databases">
        <title>Deep-cultivation of Planctomycetes and their phenomic and genomic characterization uncovers novel biology.</title>
        <authorList>
            <person name="Wiegand S."/>
            <person name="Jogler M."/>
            <person name="Boedeker C."/>
            <person name="Pinto D."/>
            <person name="Vollmers J."/>
            <person name="Rivas-Marin E."/>
            <person name="Kohn T."/>
            <person name="Peeters S.H."/>
            <person name="Heuer A."/>
            <person name="Rast P."/>
            <person name="Oberbeckmann S."/>
            <person name="Bunk B."/>
            <person name="Jeske O."/>
            <person name="Meyerdierks A."/>
            <person name="Storesund J.E."/>
            <person name="Kallscheuer N."/>
            <person name="Luecker S."/>
            <person name="Lage O.M."/>
            <person name="Pohl T."/>
            <person name="Merkel B.J."/>
            <person name="Hornburger P."/>
            <person name="Mueller R.-W."/>
            <person name="Bruemmer F."/>
            <person name="Labrenz M."/>
            <person name="Spormann A.M."/>
            <person name="Op den Camp H."/>
            <person name="Overmann J."/>
            <person name="Amann R."/>
            <person name="Jetten M.S.M."/>
            <person name="Mascher T."/>
            <person name="Medema M.H."/>
            <person name="Devos D.P."/>
            <person name="Kaster A.-K."/>
            <person name="Ovreas L."/>
            <person name="Rohde M."/>
            <person name="Galperin M.Y."/>
            <person name="Jogler C."/>
        </authorList>
    </citation>
    <scope>NUCLEOTIDE SEQUENCE [LARGE SCALE GENOMIC DNA]</scope>
    <source>
        <strain evidence="3 4">Pan265</strain>
    </source>
</reference>
<dbReference type="GO" id="GO:0016810">
    <property type="term" value="F:hydrolase activity, acting on carbon-nitrogen (but not peptide) bonds"/>
    <property type="evidence" value="ECO:0007669"/>
    <property type="project" value="InterPro"/>
</dbReference>
<evidence type="ECO:0000313" key="4">
    <source>
        <dbReference type="Proteomes" id="UP000320386"/>
    </source>
</evidence>
<feature type="domain" description="NodB homology" evidence="2">
    <location>
        <begin position="351"/>
        <end position="558"/>
    </location>
</feature>
<dbReference type="Pfam" id="PF01522">
    <property type="entry name" value="Polysacc_deac_1"/>
    <property type="match status" value="1"/>
</dbReference>
<feature type="chain" id="PRO_5021764876" evidence="1">
    <location>
        <begin position="22"/>
        <end position="569"/>
    </location>
</feature>
<protein>
    <submittedName>
        <fullName evidence="3">Peptidoglycan-N-acetylmuramic acid deacetylase PdaA</fullName>
        <ecNumber evidence="3">3.5.1.-</ecNumber>
    </submittedName>
</protein>
<dbReference type="Gene3D" id="3.20.20.370">
    <property type="entry name" value="Glycoside hydrolase/deacetylase"/>
    <property type="match status" value="1"/>
</dbReference>
<dbReference type="Proteomes" id="UP000320386">
    <property type="component" value="Chromosome"/>
</dbReference>
<proteinExistence type="predicted"/>
<keyword evidence="4" id="KW-1185">Reference proteome</keyword>